<gene>
    <name evidence="3" type="ORF">C2845_PM04G07670</name>
</gene>
<sequence>MATEAPRPKSTGKPQGPPPSLGAGEEGGCCGGVDRISGLPDAILCEIISLPARTQALASRWRHLWRSAPLSLDGGNLPAEGEVSRAGLISRILAADPGPARRFSVSALQLLLCPSAVDSWICSPALDYGCRLRELEFHIGDLINLQSPEIWLPNSAFFRFSATLRLATISKCHILKGTAGALRFPQLRELALESVRISEDSLQSMIAGSPVLECFLLSRSVGFSRVRINSQSLVSISVRNFSGELIIEKRPFA</sequence>
<evidence type="ECO:0000313" key="3">
    <source>
        <dbReference type="EMBL" id="RLM84717.1"/>
    </source>
</evidence>
<comment type="caution">
    <text evidence="3">The sequence shown here is derived from an EMBL/GenBank/DDBJ whole genome shotgun (WGS) entry which is preliminary data.</text>
</comment>
<feature type="domain" description="F-box/LRR-repeat protein 15/At3g58940/PEG3-like LRR" evidence="2">
    <location>
        <begin position="117"/>
        <end position="251"/>
    </location>
</feature>
<dbReference type="EMBL" id="PQIB02000011">
    <property type="protein sequence ID" value="RLM84717.1"/>
    <property type="molecule type" value="Genomic_DNA"/>
</dbReference>
<accession>A0A3L6QLK1</accession>
<dbReference type="AlphaFoldDB" id="A0A3L6QLK1"/>
<evidence type="ECO:0000313" key="4">
    <source>
        <dbReference type="Proteomes" id="UP000275267"/>
    </source>
</evidence>
<reference evidence="4" key="1">
    <citation type="journal article" date="2019" name="Nat. Commun.">
        <title>The genome of broomcorn millet.</title>
        <authorList>
            <person name="Zou C."/>
            <person name="Miki D."/>
            <person name="Li D."/>
            <person name="Tang Q."/>
            <person name="Xiao L."/>
            <person name="Rajput S."/>
            <person name="Deng P."/>
            <person name="Jia W."/>
            <person name="Huang R."/>
            <person name="Zhang M."/>
            <person name="Sun Y."/>
            <person name="Hu J."/>
            <person name="Fu X."/>
            <person name="Schnable P.S."/>
            <person name="Li F."/>
            <person name="Zhang H."/>
            <person name="Feng B."/>
            <person name="Zhu X."/>
            <person name="Liu R."/>
            <person name="Schnable J.C."/>
            <person name="Zhu J.-K."/>
            <person name="Zhang H."/>
        </authorList>
    </citation>
    <scope>NUCLEOTIDE SEQUENCE [LARGE SCALE GENOMIC DNA]</scope>
</reference>
<dbReference type="InterPro" id="IPR055302">
    <property type="entry name" value="F-box_dom-containing"/>
</dbReference>
<evidence type="ECO:0000256" key="1">
    <source>
        <dbReference type="SAM" id="MobiDB-lite"/>
    </source>
</evidence>
<protein>
    <recommendedName>
        <fullName evidence="2">F-box/LRR-repeat protein 15/At3g58940/PEG3-like LRR domain-containing protein</fullName>
    </recommendedName>
</protein>
<proteinExistence type="predicted"/>
<dbReference type="PANTHER" id="PTHR32141">
    <property type="match status" value="1"/>
</dbReference>
<name>A0A3L6QLK1_PANMI</name>
<organism evidence="3 4">
    <name type="scientific">Panicum miliaceum</name>
    <name type="common">Proso millet</name>
    <name type="synonym">Broomcorn millet</name>
    <dbReference type="NCBI Taxonomy" id="4540"/>
    <lineage>
        <taxon>Eukaryota</taxon>
        <taxon>Viridiplantae</taxon>
        <taxon>Streptophyta</taxon>
        <taxon>Embryophyta</taxon>
        <taxon>Tracheophyta</taxon>
        <taxon>Spermatophyta</taxon>
        <taxon>Magnoliopsida</taxon>
        <taxon>Liliopsida</taxon>
        <taxon>Poales</taxon>
        <taxon>Poaceae</taxon>
        <taxon>PACMAD clade</taxon>
        <taxon>Panicoideae</taxon>
        <taxon>Panicodae</taxon>
        <taxon>Paniceae</taxon>
        <taxon>Panicinae</taxon>
        <taxon>Panicum</taxon>
        <taxon>Panicum sect. Panicum</taxon>
    </lineage>
</organism>
<dbReference type="PANTHER" id="PTHR32141:SF179">
    <property type="entry name" value="F-BOX DOMAIN-CONTAINING PROTEIN"/>
    <property type="match status" value="1"/>
</dbReference>
<dbReference type="STRING" id="4540.A0A3L6QLK1"/>
<dbReference type="Pfam" id="PF24758">
    <property type="entry name" value="LRR_At5g56370"/>
    <property type="match status" value="1"/>
</dbReference>
<keyword evidence="4" id="KW-1185">Reference proteome</keyword>
<dbReference type="OrthoDB" id="693588at2759"/>
<dbReference type="Proteomes" id="UP000275267">
    <property type="component" value="Unassembled WGS sequence"/>
</dbReference>
<evidence type="ECO:0000259" key="2">
    <source>
        <dbReference type="Pfam" id="PF24758"/>
    </source>
</evidence>
<dbReference type="InterPro" id="IPR055411">
    <property type="entry name" value="LRR_FXL15/At3g58940/PEG3-like"/>
</dbReference>
<feature type="region of interest" description="Disordered" evidence="1">
    <location>
        <begin position="1"/>
        <end position="27"/>
    </location>
</feature>